<protein>
    <recommendedName>
        <fullName evidence="3">Glycosyltransferase family 92 protein</fullName>
    </recommendedName>
</protein>
<keyword evidence="2" id="KW-1185">Reference proteome</keyword>
<sequence>MLQLFWTDTNWTEKEIVSRPFVFLTQTEQCLPPKLSDHLKLSTNITCRCDVIVLSYKIKCQKERPPHVTYLFDNTTTWGSGRNKLFFAAMNRRPGYTYFIFTDDDVSLKFNSAATPDMKHFSPIRIFQDWLLDYEPAVGVVDFEEQKEGQKVRNKIKTNCRITNSTSVANPTIFFDPLFNAFHARAARHIFPLDTTHERVSWWLTDKYVCSAVELKFRGQALLFFPVTVENRLHRSYPRSLRGTRKAWQEFIQIIQQGAPAKYVNQSLFHEFGKDPFVYLETSKTYCRNVTRHQPIVPFAHFDEQSQKEVS</sequence>
<comment type="caution">
    <text evidence="1">The sequence shown here is derived from an EMBL/GenBank/DDBJ whole genome shotgun (WGS) entry which is preliminary data.</text>
</comment>
<gene>
    <name evidence="1" type="ORF">PLOB_00024279</name>
</gene>
<dbReference type="Proteomes" id="UP001159405">
    <property type="component" value="Unassembled WGS sequence"/>
</dbReference>
<reference evidence="1 2" key="1">
    <citation type="submission" date="2022-05" db="EMBL/GenBank/DDBJ databases">
        <authorList>
            <consortium name="Genoscope - CEA"/>
            <person name="William W."/>
        </authorList>
    </citation>
    <scope>NUCLEOTIDE SEQUENCE [LARGE SCALE GENOMIC DNA]</scope>
</reference>
<accession>A0ABN8NNE9</accession>
<proteinExistence type="predicted"/>
<organism evidence="1 2">
    <name type="scientific">Porites lobata</name>
    <dbReference type="NCBI Taxonomy" id="104759"/>
    <lineage>
        <taxon>Eukaryota</taxon>
        <taxon>Metazoa</taxon>
        <taxon>Cnidaria</taxon>
        <taxon>Anthozoa</taxon>
        <taxon>Hexacorallia</taxon>
        <taxon>Scleractinia</taxon>
        <taxon>Fungiina</taxon>
        <taxon>Poritidae</taxon>
        <taxon>Porites</taxon>
    </lineage>
</organism>
<name>A0ABN8NNE9_9CNID</name>
<evidence type="ECO:0000313" key="2">
    <source>
        <dbReference type="Proteomes" id="UP001159405"/>
    </source>
</evidence>
<evidence type="ECO:0000313" key="1">
    <source>
        <dbReference type="EMBL" id="CAH3116198.1"/>
    </source>
</evidence>
<dbReference type="EMBL" id="CALNXK010000029">
    <property type="protein sequence ID" value="CAH3116198.1"/>
    <property type="molecule type" value="Genomic_DNA"/>
</dbReference>
<evidence type="ECO:0008006" key="3">
    <source>
        <dbReference type="Google" id="ProtNLM"/>
    </source>
</evidence>